<organism evidence="2 3">
    <name type="scientific">Sedimentitalea todarodis</name>
    <dbReference type="NCBI Taxonomy" id="1631240"/>
    <lineage>
        <taxon>Bacteria</taxon>
        <taxon>Pseudomonadati</taxon>
        <taxon>Pseudomonadota</taxon>
        <taxon>Alphaproteobacteria</taxon>
        <taxon>Rhodobacterales</taxon>
        <taxon>Paracoccaceae</taxon>
        <taxon>Sedimentitalea</taxon>
    </lineage>
</organism>
<dbReference type="Proteomes" id="UP001255416">
    <property type="component" value="Unassembled WGS sequence"/>
</dbReference>
<dbReference type="RefSeq" id="WP_316772154.1">
    <property type="nucleotide sequence ID" value="NZ_JASMWN010000001.1"/>
</dbReference>
<accession>A0ABU3V8A6</accession>
<sequence>MFCPVGYRPAAELWAEYRDQRLEIIYESVVSDYGDPEMVADFVRGSPLDVCEHSFLKTLCVVGIHLASPTGQVVRVHIELEDGFASLLSVLGPYESVWQGVMDDSELENSYFEQAFKGFRYVDWRYSPSDEKRWSKEYSEISERKIAFQKQPDLGLKHHDLPNHFVRPVYTIATEVPPWAIVSSRKSTVAPILAHFSGWSMCIDAASYESVWQDYLKGRKQVFDHDTTISRLNSTGRPGLKAARTAFRAMNCDKGALSWEQVARKIQHETGKKPSHKTLRNWRDQYKASE</sequence>
<keyword evidence="3" id="KW-1185">Reference proteome</keyword>
<comment type="caution">
    <text evidence="2">The sequence shown here is derived from an EMBL/GenBank/DDBJ whole genome shotgun (WGS) entry which is preliminary data.</text>
</comment>
<proteinExistence type="predicted"/>
<protein>
    <recommendedName>
        <fullName evidence="4">Primase C-terminal 2 domain-containing protein</fullName>
    </recommendedName>
</protein>
<evidence type="ECO:0008006" key="4">
    <source>
        <dbReference type="Google" id="ProtNLM"/>
    </source>
</evidence>
<evidence type="ECO:0000313" key="2">
    <source>
        <dbReference type="EMBL" id="MDU9002400.1"/>
    </source>
</evidence>
<evidence type="ECO:0000313" key="3">
    <source>
        <dbReference type="Proteomes" id="UP001255416"/>
    </source>
</evidence>
<reference evidence="3" key="1">
    <citation type="submission" date="2023-05" db="EMBL/GenBank/DDBJ databases">
        <title>Sedimentitalea sp. nov. JM2-8.</title>
        <authorList>
            <person name="Huang J."/>
        </authorList>
    </citation>
    <scope>NUCLEOTIDE SEQUENCE [LARGE SCALE GENOMIC DNA]</scope>
    <source>
        <strain evidence="3">KHS03</strain>
    </source>
</reference>
<evidence type="ECO:0000256" key="1">
    <source>
        <dbReference type="SAM" id="MobiDB-lite"/>
    </source>
</evidence>
<feature type="compositionally biased region" description="Basic and acidic residues" evidence="1">
    <location>
        <begin position="281"/>
        <end position="290"/>
    </location>
</feature>
<name>A0ABU3V8A6_9RHOB</name>
<gene>
    <name evidence="2" type="ORF">QO231_00885</name>
</gene>
<dbReference type="EMBL" id="JASMWN010000001">
    <property type="protein sequence ID" value="MDU9002400.1"/>
    <property type="molecule type" value="Genomic_DNA"/>
</dbReference>
<feature type="region of interest" description="Disordered" evidence="1">
    <location>
        <begin position="267"/>
        <end position="290"/>
    </location>
</feature>